<feature type="transmembrane region" description="Helical" evidence="1">
    <location>
        <begin position="124"/>
        <end position="146"/>
    </location>
</feature>
<evidence type="ECO:0000256" key="1">
    <source>
        <dbReference type="SAM" id="Phobius"/>
    </source>
</evidence>
<dbReference type="Proteomes" id="UP001196413">
    <property type="component" value="Unassembled WGS sequence"/>
</dbReference>
<name>A0AAD5MGQ3_PARTN</name>
<keyword evidence="1" id="KW-0472">Membrane</keyword>
<protein>
    <submittedName>
        <fullName evidence="2">Uncharacterized protein</fullName>
    </submittedName>
</protein>
<keyword evidence="1" id="KW-1133">Transmembrane helix</keyword>
<keyword evidence="1" id="KW-0812">Transmembrane</keyword>
<gene>
    <name evidence="2" type="ORF">KIN20_016631</name>
</gene>
<dbReference type="AlphaFoldDB" id="A0AAD5MGQ3"/>
<proteinExistence type="predicted"/>
<dbReference type="EMBL" id="JAHQIW010003341">
    <property type="protein sequence ID" value="KAJ1358247.1"/>
    <property type="molecule type" value="Genomic_DNA"/>
</dbReference>
<sequence length="163" mass="18592">MDDDVIEIPENDDDLGPVKHPCSKFLVRAVTVITCLHMILSHRTTPMEDELLRCRTFSFILTCAPNSEMDDFANPDGKDIIQYYLRWLMFGSFPTLSLLVVLITGPLMTFWATTFFEANHQPNTYAHAMFIFTVLHVLGVGVRVVFVHLHHFEYPLKLGSSMG</sequence>
<evidence type="ECO:0000313" key="3">
    <source>
        <dbReference type="Proteomes" id="UP001196413"/>
    </source>
</evidence>
<keyword evidence="3" id="KW-1185">Reference proteome</keyword>
<feature type="transmembrane region" description="Helical" evidence="1">
    <location>
        <begin position="87"/>
        <end position="112"/>
    </location>
</feature>
<accession>A0AAD5MGQ3</accession>
<organism evidence="2 3">
    <name type="scientific">Parelaphostrongylus tenuis</name>
    <name type="common">Meningeal worm</name>
    <dbReference type="NCBI Taxonomy" id="148309"/>
    <lineage>
        <taxon>Eukaryota</taxon>
        <taxon>Metazoa</taxon>
        <taxon>Ecdysozoa</taxon>
        <taxon>Nematoda</taxon>
        <taxon>Chromadorea</taxon>
        <taxon>Rhabditida</taxon>
        <taxon>Rhabditina</taxon>
        <taxon>Rhabditomorpha</taxon>
        <taxon>Strongyloidea</taxon>
        <taxon>Metastrongylidae</taxon>
        <taxon>Parelaphostrongylus</taxon>
    </lineage>
</organism>
<comment type="caution">
    <text evidence="2">The sequence shown here is derived from an EMBL/GenBank/DDBJ whole genome shotgun (WGS) entry which is preliminary data.</text>
</comment>
<reference evidence="2" key="1">
    <citation type="submission" date="2021-06" db="EMBL/GenBank/DDBJ databases">
        <title>Parelaphostrongylus tenuis whole genome reference sequence.</title>
        <authorList>
            <person name="Garwood T.J."/>
            <person name="Larsen P.A."/>
            <person name="Fountain-Jones N.M."/>
            <person name="Garbe J.R."/>
            <person name="Macchietto M.G."/>
            <person name="Kania S.A."/>
            <person name="Gerhold R.W."/>
            <person name="Richards J.E."/>
            <person name="Wolf T.M."/>
        </authorList>
    </citation>
    <scope>NUCLEOTIDE SEQUENCE</scope>
    <source>
        <strain evidence="2">MNPRO001-30</strain>
        <tissue evidence="2">Meninges</tissue>
    </source>
</reference>
<evidence type="ECO:0000313" key="2">
    <source>
        <dbReference type="EMBL" id="KAJ1358247.1"/>
    </source>
</evidence>